<dbReference type="KEGG" id="ain:Acin_0191"/>
<accession>G4Q7A1</accession>
<organism evidence="1 2">
    <name type="scientific">Acidaminococcus intestini (strain RyC-MR95)</name>
    <dbReference type="NCBI Taxonomy" id="568816"/>
    <lineage>
        <taxon>Bacteria</taxon>
        <taxon>Bacillati</taxon>
        <taxon>Bacillota</taxon>
        <taxon>Negativicutes</taxon>
        <taxon>Acidaminococcales</taxon>
        <taxon>Acidaminococcaceae</taxon>
        <taxon>Acidaminococcus</taxon>
    </lineage>
</organism>
<keyword evidence="2" id="KW-1185">Reference proteome</keyword>
<dbReference type="Proteomes" id="UP000007093">
    <property type="component" value="Chromosome"/>
</dbReference>
<reference evidence="1 2" key="1">
    <citation type="journal article" date="2011" name="J. Bacteriol.">
        <title>Complete genome sequence of Acidaminococcus intestini RYC-MR95, a Gram-negative bacterium from the phylum Firmicutes.</title>
        <authorList>
            <person name="D'Auria G."/>
            <person name="Galan J.C."/>
            <person name="Rodriguez-Alcayna M."/>
            <person name="Moya A."/>
            <person name="Baquero F."/>
            <person name="Latorre A."/>
        </authorList>
    </citation>
    <scope>NUCLEOTIDE SEQUENCE [LARGE SCALE GENOMIC DNA]</scope>
    <source>
        <strain evidence="1 2">RyC-MR95</strain>
    </source>
</reference>
<dbReference type="InParanoid" id="G4Q7A1"/>
<dbReference type="AlphaFoldDB" id="G4Q7A1"/>
<protein>
    <submittedName>
        <fullName evidence="1">Uncharacterized protein</fullName>
    </submittedName>
</protein>
<evidence type="ECO:0000313" key="1">
    <source>
        <dbReference type="EMBL" id="AEQ21439.1"/>
    </source>
</evidence>
<proteinExistence type="predicted"/>
<evidence type="ECO:0000313" key="2">
    <source>
        <dbReference type="Proteomes" id="UP000007093"/>
    </source>
</evidence>
<dbReference type="STRING" id="568816.Acin_0191"/>
<dbReference type="EMBL" id="CP003058">
    <property type="protein sequence ID" value="AEQ21439.1"/>
    <property type="molecule type" value="Genomic_DNA"/>
</dbReference>
<sequence length="77" mass="8684">MGTPDMGMVIRAGKLWTTWGKIEACMTRKETPERSHQRIHAAGSGVTLLSCLPLGLIIKKENESFMNKWVQTEKIIK</sequence>
<dbReference type="HOGENOM" id="CLU_2630055_0_0_9"/>
<name>G4Q7A1_ACIIR</name>
<gene>
    <name evidence="1" type="ordered locus">Acin_0191</name>
</gene>